<dbReference type="PROSITE" id="PS50893">
    <property type="entry name" value="ABC_TRANSPORTER_2"/>
    <property type="match status" value="1"/>
</dbReference>
<dbReference type="InterPro" id="IPR027417">
    <property type="entry name" value="P-loop_NTPase"/>
</dbReference>
<evidence type="ECO:0000313" key="7">
    <source>
        <dbReference type="Proteomes" id="UP001139347"/>
    </source>
</evidence>
<evidence type="ECO:0000256" key="4">
    <source>
        <dbReference type="ARBA" id="ARBA00022840"/>
    </source>
</evidence>
<evidence type="ECO:0000256" key="2">
    <source>
        <dbReference type="ARBA" id="ARBA00022448"/>
    </source>
</evidence>
<dbReference type="Proteomes" id="UP001139347">
    <property type="component" value="Unassembled WGS sequence"/>
</dbReference>
<dbReference type="CDD" id="cd03257">
    <property type="entry name" value="ABC_NikE_OppD_transporters"/>
    <property type="match status" value="1"/>
</dbReference>
<gene>
    <name evidence="6" type="ORF">MUG84_20040</name>
</gene>
<dbReference type="InterPro" id="IPR003593">
    <property type="entry name" value="AAA+_ATPase"/>
</dbReference>
<keyword evidence="7" id="KW-1185">Reference proteome</keyword>
<keyword evidence="4 6" id="KW-0067">ATP-binding</keyword>
<dbReference type="AlphaFoldDB" id="A0A9X1WUW6"/>
<comment type="similarity">
    <text evidence="1">Belongs to the ABC transporter superfamily.</text>
</comment>
<comment type="caution">
    <text evidence="6">The sequence shown here is derived from an EMBL/GenBank/DDBJ whole genome shotgun (WGS) entry which is preliminary data.</text>
</comment>
<evidence type="ECO:0000256" key="1">
    <source>
        <dbReference type="ARBA" id="ARBA00005417"/>
    </source>
</evidence>
<evidence type="ECO:0000313" key="6">
    <source>
        <dbReference type="EMBL" id="MCJ8014023.1"/>
    </source>
</evidence>
<evidence type="ECO:0000256" key="3">
    <source>
        <dbReference type="ARBA" id="ARBA00022741"/>
    </source>
</evidence>
<dbReference type="Pfam" id="PF00005">
    <property type="entry name" value="ABC_tran"/>
    <property type="match status" value="1"/>
</dbReference>
<dbReference type="Gene3D" id="3.40.50.300">
    <property type="entry name" value="P-loop containing nucleotide triphosphate hydrolases"/>
    <property type="match status" value="1"/>
</dbReference>
<proteinExistence type="inferred from homology"/>
<keyword evidence="2" id="KW-0813">Transport</keyword>
<dbReference type="SUPFAM" id="SSF52540">
    <property type="entry name" value="P-loop containing nucleoside triphosphate hydrolases"/>
    <property type="match status" value="1"/>
</dbReference>
<dbReference type="PANTHER" id="PTHR43067:SF3">
    <property type="entry name" value="MALTOSE ABC TRANSPORTER, ATP-BINDING PROTEIN"/>
    <property type="match status" value="1"/>
</dbReference>
<feature type="domain" description="ABC transporter" evidence="5">
    <location>
        <begin position="6"/>
        <end position="258"/>
    </location>
</feature>
<accession>A0A9X1WUW6</accession>
<dbReference type="InterPro" id="IPR003439">
    <property type="entry name" value="ABC_transporter-like_ATP-bd"/>
</dbReference>
<keyword evidence="3" id="KW-0547">Nucleotide-binding</keyword>
<dbReference type="RefSeq" id="WP_244728134.1">
    <property type="nucleotide sequence ID" value="NZ_JALIRP010000008.1"/>
</dbReference>
<dbReference type="GO" id="GO:0016887">
    <property type="term" value="F:ATP hydrolysis activity"/>
    <property type="evidence" value="ECO:0007669"/>
    <property type="project" value="InterPro"/>
</dbReference>
<sequence length="336" mass="37639">MSANILEVSGLKTYYKTRLKEKVFAVDGVDFDLEEGKTLGIAGESGCGKSTLALSLMGFYFPPLHYGSGSIRIHGNDIMKLSKEQLRSKVSGREIAYIPQAAMNALNPTLRIIRFIEDIMKEHRPELSKKQVWELASERFKTLNLPEKVLRSYPNELSGGMKQRTVIAISTILNPKVLIADEPTSALDVTSQKAVIKLLKDLLNKKYIRSLVFITHELPLLYHVTDDIMVMYAGEIVERGTAEQMIFDPVHPYTKKLMGSILVPEEGMKGQKLAAIPGAPPNLKQVPPGCRFAERCSYARDECKVGKVPVQTNGGNMYRCHFDTDTLKEWYANEQS</sequence>
<dbReference type="NCBIfam" id="TIGR01727">
    <property type="entry name" value="oligo_HPY"/>
    <property type="match status" value="1"/>
</dbReference>
<dbReference type="InterPro" id="IPR013563">
    <property type="entry name" value="Oligopep_ABC_C"/>
</dbReference>
<dbReference type="GO" id="GO:0005524">
    <property type="term" value="F:ATP binding"/>
    <property type="evidence" value="ECO:0007669"/>
    <property type="project" value="UniProtKB-KW"/>
</dbReference>
<protein>
    <submittedName>
        <fullName evidence="6">ABC transporter ATP-binding protein</fullName>
    </submittedName>
</protein>
<dbReference type="Pfam" id="PF08352">
    <property type="entry name" value="oligo_HPY"/>
    <property type="match status" value="1"/>
</dbReference>
<name>A0A9X1WUW6_9BACL</name>
<dbReference type="SMART" id="SM00382">
    <property type="entry name" value="AAA"/>
    <property type="match status" value="1"/>
</dbReference>
<dbReference type="GO" id="GO:0015833">
    <property type="term" value="P:peptide transport"/>
    <property type="evidence" value="ECO:0007669"/>
    <property type="project" value="InterPro"/>
</dbReference>
<evidence type="ECO:0000259" key="5">
    <source>
        <dbReference type="PROSITE" id="PS50893"/>
    </source>
</evidence>
<dbReference type="PANTHER" id="PTHR43067">
    <property type="entry name" value="OLIGOPEPTIDE/DIPEPTIDE ABC TRANSPORTER, ATPASE SUBUNIT"/>
    <property type="match status" value="1"/>
</dbReference>
<organism evidence="6 7">
    <name type="scientific">Paenibacillus mangrovi</name>
    <dbReference type="NCBI Taxonomy" id="2931978"/>
    <lineage>
        <taxon>Bacteria</taxon>
        <taxon>Bacillati</taxon>
        <taxon>Bacillota</taxon>
        <taxon>Bacilli</taxon>
        <taxon>Bacillales</taxon>
        <taxon>Paenibacillaceae</taxon>
        <taxon>Paenibacillus</taxon>
    </lineage>
</organism>
<dbReference type="EMBL" id="JALIRP010000008">
    <property type="protein sequence ID" value="MCJ8014023.1"/>
    <property type="molecule type" value="Genomic_DNA"/>
</dbReference>
<reference evidence="6" key="1">
    <citation type="submission" date="2022-04" db="EMBL/GenBank/DDBJ databases">
        <title>Paenibacillus mangrovi sp. nov., a novel endophytic bacterium isolated from bark of Kandelia candel.</title>
        <authorList>
            <person name="Tuo L."/>
        </authorList>
    </citation>
    <scope>NUCLEOTIDE SEQUENCE</scope>
    <source>
        <strain evidence="6">KQZ6P-2</strain>
    </source>
</reference>